<dbReference type="RefSeq" id="WP_115665573.1">
    <property type="nucleotide sequence ID" value="NZ_LT991977.1"/>
</dbReference>
<proteinExistence type="predicted"/>
<accession>A0A375IMQ2</accession>
<sequence length="173" mass="19309">MTTRLQEVIDKLYKPSPGNARQVFALSRGDAEKLPRLPSIAVISITAPERAPANLDGFDRVLRLSFADVDFLKSGLSTRAKARLGHAFTTRQSEAVRSFVEALPESIASIVIHCEGGFSRSCAIALALHELYGCRVEMERLTKANSSVFQLMMEHSTDDRHQWKIARRQQAVR</sequence>
<dbReference type="InterPro" id="IPR029021">
    <property type="entry name" value="Prot-tyrosine_phosphatase-like"/>
</dbReference>
<protein>
    <recommendedName>
        <fullName evidence="3">Tyrosine specific protein phosphatases domain-containing protein</fullName>
    </recommendedName>
</protein>
<dbReference type="Proteomes" id="UP000255505">
    <property type="component" value="Plasmid II"/>
</dbReference>
<dbReference type="AlphaFoldDB" id="A0A375IMQ2"/>
<gene>
    <name evidence="1" type="ORF">CT19425_MP70096</name>
</gene>
<geneLocation type="plasmid" evidence="1">
    <name>II</name>
</geneLocation>
<name>A0A375IMQ2_9BURK</name>
<evidence type="ECO:0000313" key="2">
    <source>
        <dbReference type="Proteomes" id="UP000255505"/>
    </source>
</evidence>
<organism evidence="1 2">
    <name type="scientific">Cupriavidus taiwanensis</name>
    <dbReference type="NCBI Taxonomy" id="164546"/>
    <lineage>
        <taxon>Bacteria</taxon>
        <taxon>Pseudomonadati</taxon>
        <taxon>Pseudomonadota</taxon>
        <taxon>Betaproteobacteria</taxon>
        <taxon>Burkholderiales</taxon>
        <taxon>Burkholderiaceae</taxon>
        <taxon>Cupriavidus</taxon>
    </lineage>
</organism>
<dbReference type="SUPFAM" id="SSF52799">
    <property type="entry name" value="(Phosphotyrosine protein) phosphatases II"/>
    <property type="match status" value="1"/>
</dbReference>
<reference evidence="1 2" key="1">
    <citation type="submission" date="2018-01" db="EMBL/GenBank/DDBJ databases">
        <authorList>
            <person name="Gaut B.S."/>
            <person name="Morton B.R."/>
            <person name="Clegg M.T."/>
            <person name="Duvall M.R."/>
        </authorList>
    </citation>
    <scope>NUCLEOTIDE SEQUENCE [LARGE SCALE GENOMIC DNA]</scope>
    <source>
        <strain evidence="1">Cupriavidus taiwanensis LMG 19425</strain>
        <plasmid evidence="2">Plasmid ii</plasmid>
    </source>
</reference>
<evidence type="ECO:0008006" key="3">
    <source>
        <dbReference type="Google" id="ProtNLM"/>
    </source>
</evidence>
<dbReference type="EMBL" id="LT991977">
    <property type="protein sequence ID" value="SPK75936.1"/>
    <property type="molecule type" value="Genomic_DNA"/>
</dbReference>
<evidence type="ECO:0000313" key="1">
    <source>
        <dbReference type="EMBL" id="SPK75936.1"/>
    </source>
</evidence>
<keyword evidence="1" id="KW-0614">Plasmid</keyword>